<sequence length="341" mass="39148">MDLFIFHHDEYERLYNCSFKTYDEWLKYGTQNFVQGQLYLFLGAAYLVLYIPILRVMMHPKLFQNSCWKIMFFLGNIDIASTILNCIIPGYLGIRGVVGCNYINFLYVAGCSAIFCWFCQCCACVVLAINRCVDFWKPRWMVWLFEGKRISLWIGACLAYALSGFMFCASPIFNSGGMAYFFDPYMFISEKDVPMDRSTYMSTFHSATNLTIVFTLPLLYGFLILSVWWKSRGAESASLSKMQRQLFFQAFSICFLNFSAAFLYVYMQFFPIPFFFITLGQMTWQGSNGAVFIYLALNRTIRSGVLRMVCGPFARYQTGPLVTVASVSVKPTAPNTEAAQK</sequence>
<keyword evidence="1" id="KW-0472">Membrane</keyword>
<dbReference type="SUPFAM" id="SSF81321">
    <property type="entry name" value="Family A G protein-coupled receptor-like"/>
    <property type="match status" value="1"/>
</dbReference>
<feature type="transmembrane region" description="Helical" evidence="1">
    <location>
        <begin position="38"/>
        <end position="58"/>
    </location>
</feature>
<dbReference type="Proteomes" id="UP000095287">
    <property type="component" value="Unplaced"/>
</dbReference>
<dbReference type="WBParaSite" id="L893_g27348.t1">
    <property type="protein sequence ID" value="L893_g27348.t1"/>
    <property type="gene ID" value="L893_g27348"/>
</dbReference>
<feature type="transmembrane region" description="Helical" evidence="1">
    <location>
        <begin position="272"/>
        <end position="297"/>
    </location>
</feature>
<dbReference type="InterPro" id="IPR019425">
    <property type="entry name" value="7TM_GPCR_serpentine_rcpt_Srt"/>
</dbReference>
<evidence type="ECO:0000256" key="1">
    <source>
        <dbReference type="SAM" id="Phobius"/>
    </source>
</evidence>
<organism evidence="2 3">
    <name type="scientific">Steinernema glaseri</name>
    <dbReference type="NCBI Taxonomy" id="37863"/>
    <lineage>
        <taxon>Eukaryota</taxon>
        <taxon>Metazoa</taxon>
        <taxon>Ecdysozoa</taxon>
        <taxon>Nematoda</taxon>
        <taxon>Chromadorea</taxon>
        <taxon>Rhabditida</taxon>
        <taxon>Tylenchina</taxon>
        <taxon>Panagrolaimomorpha</taxon>
        <taxon>Strongyloidoidea</taxon>
        <taxon>Steinernematidae</taxon>
        <taxon>Steinernema</taxon>
    </lineage>
</organism>
<reference evidence="3" key="1">
    <citation type="submission" date="2016-11" db="UniProtKB">
        <authorList>
            <consortium name="WormBaseParasite"/>
        </authorList>
    </citation>
    <scope>IDENTIFICATION</scope>
</reference>
<keyword evidence="1" id="KW-1133">Transmembrane helix</keyword>
<protein>
    <submittedName>
        <fullName evidence="3">G protein-coupled receptor</fullName>
    </submittedName>
</protein>
<evidence type="ECO:0000313" key="2">
    <source>
        <dbReference type="Proteomes" id="UP000095287"/>
    </source>
</evidence>
<evidence type="ECO:0000313" key="3">
    <source>
        <dbReference type="WBParaSite" id="L893_g27348.t1"/>
    </source>
</evidence>
<keyword evidence="2" id="KW-1185">Reference proteome</keyword>
<dbReference type="AlphaFoldDB" id="A0A1I7ZKJ8"/>
<dbReference type="PANTHER" id="PTHR23021">
    <property type="entry name" value="SERPENTINE RECEPTOR, CLASS T"/>
    <property type="match status" value="1"/>
</dbReference>
<feature type="transmembrane region" description="Helical" evidence="1">
    <location>
        <begin position="106"/>
        <end position="129"/>
    </location>
</feature>
<proteinExistence type="predicted"/>
<dbReference type="PANTHER" id="PTHR23021:SF28">
    <property type="entry name" value="SERPENTINE RECEPTOR, CLASS T-RELATED"/>
    <property type="match status" value="1"/>
</dbReference>
<accession>A0A1I7ZKJ8</accession>
<keyword evidence="1" id="KW-0812">Transmembrane</keyword>
<feature type="transmembrane region" description="Helical" evidence="1">
    <location>
        <begin position="70"/>
        <end position="94"/>
    </location>
</feature>
<feature type="transmembrane region" description="Helical" evidence="1">
    <location>
        <begin position="204"/>
        <end position="225"/>
    </location>
</feature>
<feature type="transmembrane region" description="Helical" evidence="1">
    <location>
        <begin position="246"/>
        <end position="266"/>
    </location>
</feature>
<feature type="transmembrane region" description="Helical" evidence="1">
    <location>
        <begin position="150"/>
        <end position="173"/>
    </location>
</feature>
<dbReference type="Pfam" id="PF10321">
    <property type="entry name" value="7TM_GPCR_Srt"/>
    <property type="match status" value="1"/>
</dbReference>
<name>A0A1I7ZKJ8_9BILA</name>